<dbReference type="InterPro" id="IPR031403">
    <property type="entry name" value="Sbe2/Sbe22_C"/>
</dbReference>
<reference evidence="11 12" key="1">
    <citation type="submission" date="2020-06" db="EMBL/GenBank/DDBJ databases">
        <title>The yeast mating-type switching endonuclease HO is a domesticated member of an unorthodox homing genetic element family.</title>
        <authorList>
            <person name="Coughlan A.Y."/>
            <person name="Lombardi L."/>
            <person name="Braun-Galleani S."/>
            <person name="Martos A.R."/>
            <person name="Galeote V."/>
            <person name="Bigey F."/>
            <person name="Dequin S."/>
            <person name="Byrne K.P."/>
            <person name="Wolfe K.H."/>
        </authorList>
    </citation>
    <scope>NUCLEOTIDE SEQUENCE [LARGE SCALE GENOMIC DNA]</scope>
    <source>
        <strain evidence="11 12">CBS2947</strain>
    </source>
</reference>
<dbReference type="GO" id="GO:0005794">
    <property type="term" value="C:Golgi apparatus"/>
    <property type="evidence" value="ECO:0007669"/>
    <property type="project" value="UniProtKB-SubCell"/>
</dbReference>
<organism evidence="11 12">
    <name type="scientific">Torulaspora globosa</name>
    <dbReference type="NCBI Taxonomy" id="48254"/>
    <lineage>
        <taxon>Eukaryota</taxon>
        <taxon>Fungi</taxon>
        <taxon>Dikarya</taxon>
        <taxon>Ascomycota</taxon>
        <taxon>Saccharomycotina</taxon>
        <taxon>Saccharomycetes</taxon>
        <taxon>Saccharomycetales</taxon>
        <taxon>Saccharomycetaceae</taxon>
        <taxon>Torulaspora</taxon>
    </lineage>
</organism>
<evidence type="ECO:0000256" key="4">
    <source>
        <dbReference type="ARBA" id="ARBA00023034"/>
    </source>
</evidence>
<evidence type="ECO:0000259" key="9">
    <source>
        <dbReference type="Pfam" id="PF22874"/>
    </source>
</evidence>
<evidence type="ECO:0000256" key="6">
    <source>
        <dbReference type="SAM" id="Coils"/>
    </source>
</evidence>
<feature type="region of interest" description="Disordered" evidence="7">
    <location>
        <begin position="1"/>
        <end position="23"/>
    </location>
</feature>
<keyword evidence="6" id="KW-0175">Coiled coil</keyword>
<feature type="region of interest" description="Disordered" evidence="7">
    <location>
        <begin position="152"/>
        <end position="194"/>
    </location>
</feature>
<keyword evidence="3" id="KW-0653">Protein transport</keyword>
<feature type="compositionally biased region" description="Polar residues" evidence="7">
    <location>
        <begin position="152"/>
        <end position="166"/>
    </location>
</feature>
<feature type="compositionally biased region" description="Basic and acidic residues" evidence="7">
    <location>
        <begin position="171"/>
        <end position="187"/>
    </location>
</feature>
<feature type="region of interest" description="Disordered" evidence="7">
    <location>
        <begin position="346"/>
        <end position="367"/>
    </location>
</feature>
<name>A0A7H9HTU4_9SACH</name>
<evidence type="ECO:0000256" key="7">
    <source>
        <dbReference type="SAM" id="MobiDB-lite"/>
    </source>
</evidence>
<feature type="domain" description="SBE2/SBE22 N-terminal" evidence="10">
    <location>
        <begin position="75"/>
        <end position="363"/>
    </location>
</feature>
<feature type="compositionally biased region" description="Basic and acidic residues" evidence="7">
    <location>
        <begin position="499"/>
        <end position="508"/>
    </location>
</feature>
<dbReference type="GO" id="GO:0031505">
    <property type="term" value="P:fungal-type cell wall organization"/>
    <property type="evidence" value="ECO:0007669"/>
    <property type="project" value="InterPro"/>
</dbReference>
<dbReference type="Pfam" id="PF17076">
    <property type="entry name" value="SBE2_C"/>
    <property type="match status" value="1"/>
</dbReference>
<feature type="domain" description="Sbe2/Sbe22 C-terminal" evidence="8">
    <location>
        <begin position="511"/>
        <end position="819"/>
    </location>
</feature>
<evidence type="ECO:0000313" key="11">
    <source>
        <dbReference type="EMBL" id="QLQ80719.1"/>
    </source>
</evidence>
<feature type="coiled-coil region" evidence="6">
    <location>
        <begin position="90"/>
        <end position="117"/>
    </location>
</feature>
<feature type="region of interest" description="Disordered" evidence="7">
    <location>
        <begin position="465"/>
        <end position="508"/>
    </location>
</feature>
<dbReference type="InterPro" id="IPR053949">
    <property type="entry name" value="SBE2/SBE22_M"/>
</dbReference>
<keyword evidence="12" id="KW-1185">Reference proteome</keyword>
<dbReference type="AlphaFoldDB" id="A0A7H9HTU4"/>
<evidence type="ECO:0000313" key="12">
    <source>
        <dbReference type="Proteomes" id="UP000510647"/>
    </source>
</evidence>
<dbReference type="GO" id="GO:0015031">
    <property type="term" value="P:protein transport"/>
    <property type="evidence" value="ECO:0007669"/>
    <property type="project" value="UniProtKB-KW"/>
</dbReference>
<dbReference type="Proteomes" id="UP000510647">
    <property type="component" value="Chromosome 5"/>
</dbReference>
<proteinExistence type="predicted"/>
<comment type="subcellular location">
    <subcellularLocation>
        <location evidence="1">Golgi apparatus</location>
    </subcellularLocation>
</comment>
<evidence type="ECO:0000256" key="1">
    <source>
        <dbReference type="ARBA" id="ARBA00004555"/>
    </source>
</evidence>
<accession>A0A7H9HTU4</accession>
<evidence type="ECO:0000259" key="8">
    <source>
        <dbReference type="Pfam" id="PF17076"/>
    </source>
</evidence>
<protein>
    <submittedName>
        <fullName evidence="11">Uncharacterized protein</fullName>
    </submittedName>
</protein>
<feature type="compositionally biased region" description="Basic and acidic residues" evidence="7">
    <location>
        <begin position="477"/>
        <end position="488"/>
    </location>
</feature>
<gene>
    <name evidence="11" type="ORF">HG537_0E00720</name>
</gene>
<keyword evidence="5" id="KW-0961">Cell wall biogenesis/degradation</keyword>
<evidence type="ECO:0000256" key="2">
    <source>
        <dbReference type="ARBA" id="ARBA00022448"/>
    </source>
</evidence>
<keyword evidence="2" id="KW-0813">Transport</keyword>
<keyword evidence="4" id="KW-0333">Golgi apparatus</keyword>
<dbReference type="Pfam" id="PF22874">
    <property type="entry name" value="SBE2_M"/>
    <property type="match status" value="1"/>
</dbReference>
<evidence type="ECO:0000256" key="5">
    <source>
        <dbReference type="ARBA" id="ARBA00023316"/>
    </source>
</evidence>
<feature type="domain" description="SBE2/SBE22 middle" evidence="9">
    <location>
        <begin position="384"/>
        <end position="505"/>
    </location>
</feature>
<feature type="region of interest" description="Disordered" evidence="7">
    <location>
        <begin position="58"/>
        <end position="77"/>
    </location>
</feature>
<sequence>MSNNTKRLGTLMEEDSTGGSLTSHRLNYVSQDCELNGKQENSKGGRVGSPYVNGLNGGSALPKSRRASISSNSVSTNSKTVGLGIARRPSDNLLLNMAALEDDARKLEEETVALNIDFGLPPPRKNFATKAEKNDRPISNDSIATRTTELFSSATSDLNSGSSSVENENDIESKECRDELNESRSCTDNESDSEMCSVKNLSLGAAGNETIRSVTKENPDVVQRTRYFFNNGNKAASQISLGASINTITSAAETANDGTLQRSSLPTVSPLYSQVNSTSAILPNKARLTPSQRYRLRKAQNETALRKSIRRKEKFYEEQDRSSELRDDLENMLIWNIPVASTSTNSFLTSSKENRKTRKMPSEDNLTATKNSEDHFAAHRLPYLDYHEMPTSPIPGVNNTTDFQYMQQATRNLSSVYLHSSDKLSQSKLCERTTSADFLPIEFKAASDLGLEDLKLVSEDKLEVTSHSRPSWLPPKDPQERKLHEEQISKSTSMASIDQLDRNKESHEKAIRDETNRQKYVLLLARDITRNSSLRDLKKLIWETAFSDETRNQAYNDVLQSSARTITSEFLEPFDDIMKLLNEMDFPKGKEAEIEQLIKVGIRCKIAGKNGISKDLALMLKLKSISQQGLQCGDELLFHHFLLSKSFASLEQVWDAVNLVQMTCFNDHCKEKFNSRILNPRGIVAHYLLRGDDFKDEFNASCLNSSTWWNMMERVDHTLFMWIIDIIVVSNSQCFKKQTVQEKGWDHYRAKNVVVNYKILLSLILNVLLNYHFGFNDLKTLSNIDDSNFCIPMPMNHLLDTDSVNQIFVRKWLHYYKKF</sequence>
<dbReference type="EMBL" id="CP059271">
    <property type="protein sequence ID" value="QLQ80719.1"/>
    <property type="molecule type" value="Genomic_DNA"/>
</dbReference>
<feature type="compositionally biased region" description="Low complexity" evidence="7">
    <location>
        <begin position="67"/>
        <end position="77"/>
    </location>
</feature>
<evidence type="ECO:0000259" key="10">
    <source>
        <dbReference type="Pfam" id="PF22876"/>
    </source>
</evidence>
<evidence type="ECO:0000256" key="3">
    <source>
        <dbReference type="ARBA" id="ARBA00022927"/>
    </source>
</evidence>
<dbReference type="InterPro" id="IPR053948">
    <property type="entry name" value="SBE2/SBE22_N"/>
</dbReference>
<dbReference type="Pfam" id="PF22876">
    <property type="entry name" value="SBE2_N"/>
    <property type="match status" value="1"/>
</dbReference>
<dbReference type="OrthoDB" id="289721at2759"/>